<sequence length="119" mass="13417">MTSPRSTRIPTLFGGVHSHFRRCGQRVLFGTIHTGQHMPARRGYDRALKLLNEHYGNEVVIASALIEKTHKWKDGKALSAFSLFLLSCCNTMEDVELMDELDTPTNMRVVASKLPYTVP</sequence>
<organism evidence="1 2">
    <name type="scientific">Solea senegalensis</name>
    <name type="common">Senegalese sole</name>
    <dbReference type="NCBI Taxonomy" id="28829"/>
    <lineage>
        <taxon>Eukaryota</taxon>
        <taxon>Metazoa</taxon>
        <taxon>Chordata</taxon>
        <taxon>Craniata</taxon>
        <taxon>Vertebrata</taxon>
        <taxon>Euteleostomi</taxon>
        <taxon>Actinopterygii</taxon>
        <taxon>Neopterygii</taxon>
        <taxon>Teleostei</taxon>
        <taxon>Neoteleostei</taxon>
        <taxon>Acanthomorphata</taxon>
        <taxon>Carangaria</taxon>
        <taxon>Pleuronectiformes</taxon>
        <taxon>Pleuronectoidei</taxon>
        <taxon>Soleidae</taxon>
        <taxon>Solea</taxon>
    </lineage>
</organism>
<evidence type="ECO:0000313" key="1">
    <source>
        <dbReference type="EMBL" id="KAG7489854.1"/>
    </source>
</evidence>
<dbReference type="AlphaFoldDB" id="A0AAV6QIW9"/>
<dbReference type="PANTHER" id="PTHR47331">
    <property type="entry name" value="PHD-TYPE DOMAIN-CONTAINING PROTEIN"/>
    <property type="match status" value="1"/>
</dbReference>
<comment type="caution">
    <text evidence="1">The sequence shown here is derived from an EMBL/GenBank/DDBJ whole genome shotgun (WGS) entry which is preliminary data.</text>
</comment>
<dbReference type="EMBL" id="JAGKHQ010000017">
    <property type="protein sequence ID" value="KAG7489854.1"/>
    <property type="molecule type" value="Genomic_DNA"/>
</dbReference>
<name>A0AAV6QIW9_SOLSE</name>
<accession>A0AAV6QIW9</accession>
<protein>
    <submittedName>
        <fullName evidence="1">Uncharacterized protein</fullName>
    </submittedName>
</protein>
<dbReference type="PANTHER" id="PTHR47331:SF3">
    <property type="match status" value="1"/>
</dbReference>
<dbReference type="Proteomes" id="UP000693946">
    <property type="component" value="Linkage Group LG5"/>
</dbReference>
<proteinExistence type="predicted"/>
<gene>
    <name evidence="1" type="ORF">JOB18_021952</name>
</gene>
<reference evidence="1 2" key="1">
    <citation type="journal article" date="2021" name="Sci. Rep.">
        <title>Chromosome anchoring in Senegalese sole (Solea senegalensis) reveals sex-associated markers and genome rearrangements in flatfish.</title>
        <authorList>
            <person name="Guerrero-Cozar I."/>
            <person name="Gomez-Garrido J."/>
            <person name="Berbel C."/>
            <person name="Martinez-Blanch J.F."/>
            <person name="Alioto T."/>
            <person name="Claros M.G."/>
            <person name="Gagnaire P.A."/>
            <person name="Manchado M."/>
        </authorList>
    </citation>
    <scope>NUCLEOTIDE SEQUENCE [LARGE SCALE GENOMIC DNA]</scope>
    <source>
        <strain evidence="1">Sse05_10M</strain>
    </source>
</reference>
<keyword evidence="2" id="KW-1185">Reference proteome</keyword>
<evidence type="ECO:0000313" key="2">
    <source>
        <dbReference type="Proteomes" id="UP000693946"/>
    </source>
</evidence>